<keyword evidence="2" id="KW-1133">Transmembrane helix</keyword>
<name>A0A7W4UTJ9_LEIAQ</name>
<dbReference type="Pfam" id="PF01841">
    <property type="entry name" value="Transglut_core"/>
    <property type="match status" value="1"/>
</dbReference>
<comment type="caution">
    <text evidence="4">The sequence shown here is derived from an EMBL/GenBank/DDBJ whole genome shotgun (WGS) entry which is preliminary data.</text>
</comment>
<evidence type="ECO:0000313" key="4">
    <source>
        <dbReference type="EMBL" id="MBB2965371.1"/>
    </source>
</evidence>
<feature type="transmembrane region" description="Helical" evidence="2">
    <location>
        <begin position="685"/>
        <end position="713"/>
    </location>
</feature>
<feature type="transmembrane region" description="Helical" evidence="2">
    <location>
        <begin position="142"/>
        <end position="165"/>
    </location>
</feature>
<proteinExistence type="predicted"/>
<sequence length="847" mass="88835">MSAPVAGDGARAAARRARRQRAAALRPDVPQTILAVAYVLVGLALACALAWPLYETPRLIAVAAYAGVVGVGTAVVARLRRWPAWLHIVVVAGLYLVGVVPLAVPSALSSPLGVLRGLLDGLTGIVLGWKQLLTLDLPVGQYQAVLVPVYALLLIGSAIAAALALSPERRAAAAVPVVLGMGVFGIAFGATDPGAPFLLLGIRIDAPREVLLGLLLVAASLVWLTLRAQLRRRAALAAARGTVGVVRQGSASAGAAVRRRLLGAGLLIVALAAGLTAGPALAGTSTRETLRTSTEPLLVVQQQTTPLGRYRASFEKDAYDRELFSVTGAGSGVDRLRLATLDDWDGEHFLVSGDTRFSRLPGGSPAPGARTLTVTIGDGYSGIWLPMPADTRTSPTFSGPRAAALTDAFYLDKQTGAGIDTTPGTDGARGVRSGDSYEVQGTGTPAVPLADPGTSSLVDLKAHPELAAWLEAQGQPRTADGFEELISRLRDRGYLSHSLAEDDQAASWIAALRSQSAYPFESSFAGHSTARIEALFSQLLEQQNRVGSASSADLLVSGVGDDEQFAAAGALLARAVGYESRVVVGVRMGTGETGGVPNCSGTCTGANLAAWIEVRAPGSGEWTTVDVEPQFKKAPTLISLDHQLPKNPTVPEQPQVGTVLPPAAQHDDRDATRAVVQEQPEWVTVLLRVLTIIGLAVATLLLLTLPFLVLLIAKRMRRGRRRHAPVPEVAVVGAWAELIDARTDGGDPALPGTRRDVAAAIGSPAAIELAALTDIAVFAEHPPTREAAERAWELLDTERARLRAERGPVRSLLAAINPASFVRALGRPRLRLSWRLLAAPRTRKASA</sequence>
<keyword evidence="2" id="KW-0472">Membrane</keyword>
<dbReference type="RefSeq" id="WP_183428051.1">
    <property type="nucleotide sequence ID" value="NZ_JACHVP010000001.1"/>
</dbReference>
<reference evidence="4 5" key="1">
    <citation type="submission" date="2020-08" db="EMBL/GenBank/DDBJ databases">
        <title>Sequencing the genomes of 1000 actinobacteria strains.</title>
        <authorList>
            <person name="Klenk H.-P."/>
        </authorList>
    </citation>
    <scope>NUCLEOTIDE SEQUENCE [LARGE SCALE GENOMIC DNA]</scope>
    <source>
        <strain evidence="4 5">DSM 20146</strain>
    </source>
</reference>
<feature type="transmembrane region" description="Helical" evidence="2">
    <location>
        <begin position="261"/>
        <end position="282"/>
    </location>
</feature>
<dbReference type="EMBL" id="JACHVP010000001">
    <property type="protein sequence ID" value="MBB2965371.1"/>
    <property type="molecule type" value="Genomic_DNA"/>
</dbReference>
<feature type="domain" description="Transglutaminase-like" evidence="3">
    <location>
        <begin position="545"/>
        <end position="626"/>
    </location>
</feature>
<evidence type="ECO:0000256" key="2">
    <source>
        <dbReference type="SAM" id="Phobius"/>
    </source>
</evidence>
<evidence type="ECO:0000259" key="3">
    <source>
        <dbReference type="Pfam" id="PF01841"/>
    </source>
</evidence>
<dbReference type="Proteomes" id="UP000538196">
    <property type="component" value="Unassembled WGS sequence"/>
</dbReference>
<accession>A0A7W4UTJ9</accession>
<feature type="region of interest" description="Disordered" evidence="1">
    <location>
        <begin position="416"/>
        <end position="438"/>
    </location>
</feature>
<organism evidence="4 5">
    <name type="scientific">Leifsonia aquatica</name>
    <name type="common">Corynebacterium aquaticum</name>
    <dbReference type="NCBI Taxonomy" id="144185"/>
    <lineage>
        <taxon>Bacteria</taxon>
        <taxon>Bacillati</taxon>
        <taxon>Actinomycetota</taxon>
        <taxon>Actinomycetes</taxon>
        <taxon>Micrococcales</taxon>
        <taxon>Microbacteriaceae</taxon>
        <taxon>Leifsonia</taxon>
    </lineage>
</organism>
<feature type="transmembrane region" description="Helical" evidence="2">
    <location>
        <begin position="84"/>
        <end position="104"/>
    </location>
</feature>
<dbReference type="InterPro" id="IPR038765">
    <property type="entry name" value="Papain-like_cys_pep_sf"/>
</dbReference>
<protein>
    <recommendedName>
        <fullName evidence="3">Transglutaminase-like domain-containing protein</fullName>
    </recommendedName>
</protein>
<dbReference type="SUPFAM" id="SSF54001">
    <property type="entry name" value="Cysteine proteinases"/>
    <property type="match status" value="1"/>
</dbReference>
<keyword evidence="5" id="KW-1185">Reference proteome</keyword>
<evidence type="ECO:0000256" key="1">
    <source>
        <dbReference type="SAM" id="MobiDB-lite"/>
    </source>
</evidence>
<feature type="transmembrane region" description="Helical" evidence="2">
    <location>
        <begin position="59"/>
        <end position="77"/>
    </location>
</feature>
<keyword evidence="2" id="KW-0812">Transmembrane</keyword>
<feature type="transmembrane region" description="Helical" evidence="2">
    <location>
        <begin position="33"/>
        <end position="53"/>
    </location>
</feature>
<dbReference type="AlphaFoldDB" id="A0A7W4UTJ9"/>
<feature type="transmembrane region" description="Helical" evidence="2">
    <location>
        <begin position="172"/>
        <end position="190"/>
    </location>
</feature>
<feature type="transmembrane region" description="Helical" evidence="2">
    <location>
        <begin position="210"/>
        <end position="226"/>
    </location>
</feature>
<dbReference type="InterPro" id="IPR002931">
    <property type="entry name" value="Transglutaminase-like"/>
</dbReference>
<gene>
    <name evidence="4" type="ORF">FHX33_000103</name>
</gene>
<evidence type="ECO:0000313" key="5">
    <source>
        <dbReference type="Proteomes" id="UP000538196"/>
    </source>
</evidence>